<dbReference type="InterPro" id="IPR058923">
    <property type="entry name" value="RCC1-like_dom"/>
</dbReference>
<keyword evidence="5" id="KW-0862">Zinc</keyword>
<organism evidence="10">
    <name type="scientific">Theileria annulata</name>
    <dbReference type="NCBI Taxonomy" id="5874"/>
    <lineage>
        <taxon>Eukaryota</taxon>
        <taxon>Sar</taxon>
        <taxon>Alveolata</taxon>
        <taxon>Apicomplexa</taxon>
        <taxon>Aconoidasida</taxon>
        <taxon>Piroplasmida</taxon>
        <taxon>Theileriidae</taxon>
        <taxon>Theileria</taxon>
    </lineage>
</organism>
<dbReference type="Gene3D" id="2.130.10.30">
    <property type="entry name" value="Regulator of chromosome condensation 1/beta-lactamase-inhibitor protein II"/>
    <property type="match status" value="1"/>
</dbReference>
<dbReference type="GO" id="GO:0005737">
    <property type="term" value="C:cytoplasm"/>
    <property type="evidence" value="ECO:0007669"/>
    <property type="project" value="TreeGrafter"/>
</dbReference>
<name>A0A3B0NBX6_THEAN</name>
<accession>A0A3B0NBX6</accession>
<dbReference type="EMBL" id="UIVT01000003">
    <property type="protein sequence ID" value="SVP93811.1"/>
    <property type="molecule type" value="Genomic_DNA"/>
</dbReference>
<dbReference type="GO" id="GO:0005085">
    <property type="term" value="F:guanyl-nucleotide exchange factor activity"/>
    <property type="evidence" value="ECO:0007669"/>
    <property type="project" value="TreeGrafter"/>
</dbReference>
<dbReference type="InterPro" id="IPR000408">
    <property type="entry name" value="Reg_chr_condens"/>
</dbReference>
<dbReference type="GO" id="GO:0008270">
    <property type="term" value="F:zinc ion binding"/>
    <property type="evidence" value="ECO:0007669"/>
    <property type="project" value="UniProtKB-KW"/>
</dbReference>
<dbReference type="PANTHER" id="PTHR45982">
    <property type="entry name" value="REGULATOR OF CHROMOSOME CONDENSATION"/>
    <property type="match status" value="1"/>
</dbReference>
<evidence type="ECO:0000256" key="7">
    <source>
        <dbReference type="PROSITE-ProRule" id="PRU00322"/>
    </source>
</evidence>
<evidence type="ECO:0000256" key="1">
    <source>
        <dbReference type="ARBA" id="ARBA00022658"/>
    </source>
</evidence>
<keyword evidence="4 7" id="KW-0863">Zinc-finger</keyword>
<dbReference type="SUPFAM" id="SSF50985">
    <property type="entry name" value="RCC1/BLIP-II"/>
    <property type="match status" value="1"/>
</dbReference>
<dbReference type="VEuPathDB" id="PiroplasmaDB:TA17690"/>
<keyword evidence="1" id="KW-0344">Guanine-nucleotide releasing factor</keyword>
<evidence type="ECO:0000256" key="2">
    <source>
        <dbReference type="ARBA" id="ARBA00022723"/>
    </source>
</evidence>
<evidence type="ECO:0000313" key="9">
    <source>
        <dbReference type="EMBL" id="SVP93007.1"/>
    </source>
</evidence>
<feature type="repeat" description="RCC1" evidence="6">
    <location>
        <begin position="535"/>
        <end position="589"/>
    </location>
</feature>
<sequence>MPDKWVCDTCLVPNDRNDNNCSCCGSVKGSAGSSAVHHNLETQVFLQQKVVKYTDDPRRLRKNYSQSDLKHTVVFVVGSSEMDQLPYSCCDKFIKPETGEVESMYESSLPTPIVELPKMRVLEVSCGALHTALLTSTGLVYTFGCNDMGALGRLTNSDPSYGPLDSEPALVDLRFSIKKVSCGDNHTMFLTFTGNVYFTGGFKDSDGPIGIADYSNFETLTRLDYVSLPTKVPCDVEGSTVVIDMASGENHCVLLCNGGHSMYTFGSNEFNQLLIWDTSQIQNATDNDVDLSVPSNKKLLLTWPQHRTLADVLSISKKTDVEEEDENLTTTLRTRGKKRGRTNEELIAQVFTGNCTTFFQTKSLRVYGAGRNAQGEVGVGSEENVVTKPKELTFFRGVELTQLSGGQFFTIALVNNYVFTWGKFHYLGISENYHNPNYITHSHVRPKEEERKLYLSPEPDYEEYSVSKRRRLEEVGNELDNLDLTEKLLSLDYESMYKRALNLGKATMPLLVEFKEPIKAVFNGSDNLFAATYDGTLYAWGSAQNYTLGNGKDYFFQYSPEIVSPFHLMHCKITGGSGGSQHTVILGLKKRSISHPRPRY</sequence>
<dbReference type="PRINTS" id="PR00633">
    <property type="entry name" value="RCCNDNSATION"/>
</dbReference>
<dbReference type="PANTHER" id="PTHR45982:SF1">
    <property type="entry name" value="REGULATOR OF CHROMOSOME CONDENSATION"/>
    <property type="match status" value="1"/>
</dbReference>
<dbReference type="EMBL" id="UIVS01000003">
    <property type="protein sequence ID" value="SVP93007.1"/>
    <property type="molecule type" value="Genomic_DNA"/>
</dbReference>
<dbReference type="AlphaFoldDB" id="A0A3B0NBX6"/>
<feature type="repeat" description="RCC1" evidence="6">
    <location>
        <begin position="194"/>
        <end position="258"/>
    </location>
</feature>
<dbReference type="PROSITE" id="PS00626">
    <property type="entry name" value="RCC1_2"/>
    <property type="match status" value="2"/>
</dbReference>
<protein>
    <submittedName>
        <fullName evidence="10">Regulator of chromosome condensation protein, putative</fullName>
    </submittedName>
</protein>
<dbReference type="PROSITE" id="PS50199">
    <property type="entry name" value="ZF_RANBP2_2"/>
    <property type="match status" value="1"/>
</dbReference>
<dbReference type="Gene3D" id="4.10.1060.10">
    <property type="entry name" value="Zinc finger, RanBP2-type"/>
    <property type="match status" value="1"/>
</dbReference>
<gene>
    <name evidence="10" type="ORF">TAT_000280600</name>
    <name evidence="9" type="ORF">TAV_000280700</name>
</gene>
<feature type="repeat" description="RCC1" evidence="6">
    <location>
        <begin position="72"/>
        <end position="137"/>
    </location>
</feature>
<evidence type="ECO:0000259" key="8">
    <source>
        <dbReference type="PROSITE" id="PS50199"/>
    </source>
</evidence>
<dbReference type="PROSITE" id="PS01358">
    <property type="entry name" value="ZF_RANBP2_1"/>
    <property type="match status" value="1"/>
</dbReference>
<evidence type="ECO:0000256" key="5">
    <source>
        <dbReference type="ARBA" id="ARBA00022833"/>
    </source>
</evidence>
<feature type="repeat" description="RCC1" evidence="6">
    <location>
        <begin position="138"/>
        <end position="193"/>
    </location>
</feature>
<dbReference type="Pfam" id="PF25390">
    <property type="entry name" value="WD40_RLD"/>
    <property type="match status" value="1"/>
</dbReference>
<keyword evidence="2" id="KW-0479">Metal-binding</keyword>
<dbReference type="InterPro" id="IPR009091">
    <property type="entry name" value="RCC1/BLIP-II"/>
</dbReference>
<dbReference type="InterPro" id="IPR001876">
    <property type="entry name" value="Znf_RanBP2"/>
</dbReference>
<evidence type="ECO:0000256" key="6">
    <source>
        <dbReference type="PROSITE-ProRule" id="PRU00235"/>
    </source>
</evidence>
<dbReference type="InterPro" id="IPR051553">
    <property type="entry name" value="Ran_GTPase-activating"/>
</dbReference>
<feature type="repeat" description="RCC1" evidence="6">
    <location>
        <begin position="364"/>
        <end position="416"/>
    </location>
</feature>
<evidence type="ECO:0000256" key="3">
    <source>
        <dbReference type="ARBA" id="ARBA00022737"/>
    </source>
</evidence>
<feature type="domain" description="RanBP2-type" evidence="8">
    <location>
        <begin position="1"/>
        <end position="30"/>
    </location>
</feature>
<dbReference type="PROSITE" id="PS00625">
    <property type="entry name" value="RCC1_1"/>
    <property type="match status" value="1"/>
</dbReference>
<reference evidence="10" key="1">
    <citation type="submission" date="2018-07" db="EMBL/GenBank/DDBJ databases">
        <authorList>
            <person name="Quirk P.G."/>
            <person name="Krulwich T.A."/>
        </authorList>
    </citation>
    <scope>NUCLEOTIDE SEQUENCE</scope>
    <source>
        <strain evidence="10">Anand</strain>
    </source>
</reference>
<evidence type="ECO:0000313" key="10">
    <source>
        <dbReference type="EMBL" id="SVP93811.1"/>
    </source>
</evidence>
<keyword evidence="3" id="KW-0677">Repeat</keyword>
<proteinExistence type="predicted"/>
<dbReference type="PROSITE" id="PS50012">
    <property type="entry name" value="RCC1_3"/>
    <property type="match status" value="5"/>
</dbReference>
<evidence type="ECO:0000256" key="4">
    <source>
        <dbReference type="ARBA" id="ARBA00022771"/>
    </source>
</evidence>